<dbReference type="EMBL" id="BAAANF010000002">
    <property type="protein sequence ID" value="GAA1668241.1"/>
    <property type="molecule type" value="Genomic_DNA"/>
</dbReference>
<accession>A0ABP4S6N4</accession>
<gene>
    <name evidence="1" type="ORF">GCM10009745_08370</name>
</gene>
<reference evidence="2" key="1">
    <citation type="journal article" date="2019" name="Int. J. Syst. Evol. Microbiol.">
        <title>The Global Catalogue of Microorganisms (GCM) 10K type strain sequencing project: providing services to taxonomists for standard genome sequencing and annotation.</title>
        <authorList>
            <consortium name="The Broad Institute Genomics Platform"/>
            <consortium name="The Broad Institute Genome Sequencing Center for Infectious Disease"/>
            <person name="Wu L."/>
            <person name="Ma J."/>
        </authorList>
    </citation>
    <scope>NUCLEOTIDE SEQUENCE [LARGE SCALE GENOMIC DNA]</scope>
    <source>
        <strain evidence="2">JCM 14307</strain>
    </source>
</reference>
<dbReference type="SUPFAM" id="SSF53474">
    <property type="entry name" value="alpha/beta-Hydrolases"/>
    <property type="match status" value="1"/>
</dbReference>
<organism evidence="1 2">
    <name type="scientific">Kribbella yunnanensis</name>
    <dbReference type="NCBI Taxonomy" id="190194"/>
    <lineage>
        <taxon>Bacteria</taxon>
        <taxon>Bacillati</taxon>
        <taxon>Actinomycetota</taxon>
        <taxon>Actinomycetes</taxon>
        <taxon>Propionibacteriales</taxon>
        <taxon>Kribbellaceae</taxon>
        <taxon>Kribbella</taxon>
    </lineage>
</organism>
<sequence>MDAEKFWGTPGITAGLTSAGLTVFAPDRPKDPSGWDVELEALGELLANHAGPLTIVGASNGCTVAALLTLVYPDLVERLVLAWPATAGDAGVDTLVLAGLLGRGCAADDAEKLLAGDTLRGTTDGDLIELARIPVAVLPSLLENPTHQRQTVDALLGLIAGSRELPGCPEPPRPAFSSNQISPPYLDQFVRTIVEFVK</sequence>
<dbReference type="Gene3D" id="3.40.50.1820">
    <property type="entry name" value="alpha/beta hydrolase"/>
    <property type="match status" value="1"/>
</dbReference>
<proteinExistence type="predicted"/>
<comment type="caution">
    <text evidence="1">The sequence shown here is derived from an EMBL/GenBank/DDBJ whole genome shotgun (WGS) entry which is preliminary data.</text>
</comment>
<evidence type="ECO:0000313" key="2">
    <source>
        <dbReference type="Proteomes" id="UP001500280"/>
    </source>
</evidence>
<protein>
    <recommendedName>
        <fullName evidence="3">Alpha/beta hydrolase</fullName>
    </recommendedName>
</protein>
<dbReference type="InterPro" id="IPR029058">
    <property type="entry name" value="AB_hydrolase_fold"/>
</dbReference>
<evidence type="ECO:0000313" key="1">
    <source>
        <dbReference type="EMBL" id="GAA1668241.1"/>
    </source>
</evidence>
<keyword evidence="2" id="KW-1185">Reference proteome</keyword>
<name>A0ABP4S6N4_9ACTN</name>
<evidence type="ECO:0008006" key="3">
    <source>
        <dbReference type="Google" id="ProtNLM"/>
    </source>
</evidence>
<dbReference type="Proteomes" id="UP001500280">
    <property type="component" value="Unassembled WGS sequence"/>
</dbReference>